<accession>A0ABV2FJZ2</accession>
<organism evidence="1 2">
    <name type="scientific">Streptococcus rupicaprae</name>
    <dbReference type="NCBI Taxonomy" id="759619"/>
    <lineage>
        <taxon>Bacteria</taxon>
        <taxon>Bacillati</taxon>
        <taxon>Bacillota</taxon>
        <taxon>Bacilli</taxon>
        <taxon>Lactobacillales</taxon>
        <taxon>Streptococcaceae</taxon>
        <taxon>Streptococcus</taxon>
    </lineage>
</organism>
<evidence type="ECO:0000313" key="1">
    <source>
        <dbReference type="EMBL" id="MET3558914.1"/>
    </source>
</evidence>
<reference evidence="1 2" key="1">
    <citation type="submission" date="2024-06" db="EMBL/GenBank/DDBJ databases">
        <title>Genomic Encyclopedia of Type Strains, Phase IV (KMG-IV): sequencing the most valuable type-strain genomes for metagenomic binning, comparative biology and taxonomic classification.</title>
        <authorList>
            <person name="Goeker M."/>
        </authorList>
    </citation>
    <scope>NUCLEOTIDE SEQUENCE [LARGE SCALE GENOMIC DNA]</scope>
    <source>
        <strain evidence="1 2">DSM 28303</strain>
    </source>
</reference>
<name>A0ABV2FJZ2_9STRE</name>
<evidence type="ECO:0000313" key="2">
    <source>
        <dbReference type="Proteomes" id="UP001549122"/>
    </source>
</evidence>
<proteinExistence type="predicted"/>
<dbReference type="EMBL" id="JBEPLO010000027">
    <property type="protein sequence ID" value="MET3558914.1"/>
    <property type="molecule type" value="Genomic_DNA"/>
</dbReference>
<sequence>MEKNYDTLYFICFQAEYLDGRSAELAIDFHARHYYLQQIGRDGLVEENIDFVSIRRRKIDQLRKDLESIGLLSWKSIPFGQPHHFDGLVTYAYGFDSETEEGIDESVLRKHIPKEALPKLHRFLEEAIGTTFGSYRVYE</sequence>
<gene>
    <name evidence="1" type="ORF">ABID29_002042</name>
</gene>
<protein>
    <submittedName>
        <fullName evidence="1">Uncharacterized protein</fullName>
    </submittedName>
</protein>
<dbReference type="Proteomes" id="UP001549122">
    <property type="component" value="Unassembled WGS sequence"/>
</dbReference>
<keyword evidence="2" id="KW-1185">Reference proteome</keyword>
<dbReference type="RefSeq" id="WP_354366023.1">
    <property type="nucleotide sequence ID" value="NZ_JBEPLO010000027.1"/>
</dbReference>
<comment type="caution">
    <text evidence="1">The sequence shown here is derived from an EMBL/GenBank/DDBJ whole genome shotgun (WGS) entry which is preliminary data.</text>
</comment>